<dbReference type="SUPFAM" id="SSF54060">
    <property type="entry name" value="His-Me finger endonucleases"/>
    <property type="match status" value="1"/>
</dbReference>
<gene>
    <name evidence="4" type="ORF">FPHYL_9468</name>
</gene>
<evidence type="ECO:0000259" key="3">
    <source>
        <dbReference type="Pfam" id="PF05551"/>
    </source>
</evidence>
<evidence type="ECO:0000256" key="2">
    <source>
        <dbReference type="SAM" id="MobiDB-lite"/>
    </source>
</evidence>
<dbReference type="OrthoDB" id="10553141at2759"/>
<dbReference type="GO" id="GO:0016628">
    <property type="term" value="F:oxidoreductase activity, acting on the CH-CH group of donors, NAD or NADP as acceptor"/>
    <property type="evidence" value="ECO:0007669"/>
    <property type="project" value="InterPro"/>
</dbReference>
<dbReference type="GO" id="GO:0004519">
    <property type="term" value="F:endonuclease activity"/>
    <property type="evidence" value="ECO:0007669"/>
    <property type="project" value="InterPro"/>
</dbReference>
<dbReference type="PANTHER" id="PTHR43491:SF2">
    <property type="entry name" value="UDP-N-ACETYL-D-MANNOSAMINE DEHYDROGENASE"/>
    <property type="match status" value="1"/>
</dbReference>
<reference evidence="4 5" key="1">
    <citation type="submission" date="2020-05" db="EMBL/GenBank/DDBJ databases">
        <title>Identification and distribution of gene clusters putatively required for synthesis of sphingolipid metabolism inhibitors in phylogenetically diverse species of the filamentous fungus Fusarium.</title>
        <authorList>
            <person name="Kim H.-S."/>
            <person name="Busman M."/>
            <person name="Brown D.W."/>
            <person name="Divon H."/>
            <person name="Uhlig S."/>
            <person name="Proctor R.H."/>
        </authorList>
    </citation>
    <scope>NUCLEOTIDE SEQUENCE [LARGE SCALE GENOMIC DNA]</scope>
    <source>
        <strain evidence="4 5">NRRL 13617</strain>
    </source>
</reference>
<evidence type="ECO:0000313" key="4">
    <source>
        <dbReference type="EMBL" id="KAF5550146.1"/>
    </source>
</evidence>
<comment type="similarity">
    <text evidence="1">Belongs to the UDP-glucose/GDP-mannose dehydrogenase family.</text>
</comment>
<dbReference type="AlphaFoldDB" id="A0A8H5N1I3"/>
<organism evidence="4 5">
    <name type="scientific">Fusarium phyllophilum</name>
    <dbReference type="NCBI Taxonomy" id="47803"/>
    <lineage>
        <taxon>Eukaryota</taxon>
        <taxon>Fungi</taxon>
        <taxon>Dikarya</taxon>
        <taxon>Ascomycota</taxon>
        <taxon>Pezizomycotina</taxon>
        <taxon>Sordariomycetes</taxon>
        <taxon>Hypocreomycetidae</taxon>
        <taxon>Hypocreales</taxon>
        <taxon>Nectriaceae</taxon>
        <taxon>Fusarium</taxon>
        <taxon>Fusarium fujikuroi species complex</taxon>
    </lineage>
</organism>
<feature type="domain" description="Zinc-binding loop region of homing endonuclease" evidence="3">
    <location>
        <begin position="173"/>
        <end position="276"/>
    </location>
</feature>
<feature type="compositionally biased region" description="Basic residues" evidence="2">
    <location>
        <begin position="122"/>
        <end position="131"/>
    </location>
</feature>
<dbReference type="Gene3D" id="3.90.75.10">
    <property type="entry name" value="Homing Intron 3 (I-ppo) Encoded Endonuclease, Chain A"/>
    <property type="match status" value="1"/>
</dbReference>
<name>A0A8H5N1I3_9HYPO</name>
<evidence type="ECO:0000313" key="5">
    <source>
        <dbReference type="Proteomes" id="UP000582016"/>
    </source>
</evidence>
<dbReference type="InterPro" id="IPR028359">
    <property type="entry name" value="UDP_ManNAc/GlcNAc_DH"/>
</dbReference>
<comment type="caution">
    <text evidence="4">The sequence shown here is derived from an EMBL/GenBank/DDBJ whole genome shotgun (WGS) entry which is preliminary data.</text>
</comment>
<dbReference type="Pfam" id="PF05551">
    <property type="entry name" value="zf-His_Me_endon"/>
    <property type="match status" value="1"/>
</dbReference>
<dbReference type="EMBL" id="JAAOAQ010000392">
    <property type="protein sequence ID" value="KAF5550146.1"/>
    <property type="molecule type" value="Genomic_DNA"/>
</dbReference>
<dbReference type="GO" id="GO:0000271">
    <property type="term" value="P:polysaccharide biosynthetic process"/>
    <property type="evidence" value="ECO:0007669"/>
    <property type="project" value="InterPro"/>
</dbReference>
<dbReference type="InterPro" id="IPR044925">
    <property type="entry name" value="His-Me_finger_sf"/>
</dbReference>
<dbReference type="PANTHER" id="PTHR43491">
    <property type="entry name" value="UDP-N-ACETYL-D-MANNOSAMINE DEHYDROGENASE"/>
    <property type="match status" value="1"/>
</dbReference>
<protein>
    <submittedName>
        <fullName evidence="4">UDP-n-acetyl-D-mannosamine 6-dehydrogenase</fullName>
    </submittedName>
</protein>
<sequence>MRSIPKVISGLDDIIPGSLDAIVRLYGRVFDSIVPVSRPEVAEMCKLYENCQRMMCIAYQDPPLLPNLSLLNKTKSSCCRFTKNPSEFQKRTSDSEATNAVENQERATSSPNTSHLGLGAPRRLKKRQNRPRRGEVKLTPQEARAEMRRLFETPSTRSARKIEDRIVNASSRDGFCRISTKVPNNSDRYIQVSENVANKFALLHQVLAWSRGFHADESQHISHLCSKPKCLGAAHVALETPLVNNSRKNYGLVAKCLHCGKFVKTCTHEPTCVRALLRYRVEES</sequence>
<proteinExistence type="inferred from homology"/>
<dbReference type="Proteomes" id="UP000582016">
    <property type="component" value="Unassembled WGS sequence"/>
</dbReference>
<evidence type="ECO:0000256" key="1">
    <source>
        <dbReference type="ARBA" id="ARBA00006601"/>
    </source>
</evidence>
<feature type="compositionally biased region" description="Polar residues" evidence="2">
    <location>
        <begin position="95"/>
        <end position="115"/>
    </location>
</feature>
<feature type="region of interest" description="Disordered" evidence="2">
    <location>
        <begin position="87"/>
        <end position="143"/>
    </location>
</feature>
<accession>A0A8H5N1I3</accession>
<dbReference type="InterPro" id="IPR008704">
    <property type="entry name" value="Endonuclease_Zinc-binding_loop"/>
</dbReference>
<dbReference type="InterPro" id="IPR044930">
    <property type="entry name" value="Homing_endonuclease_His-Me"/>
</dbReference>
<keyword evidence="5" id="KW-1185">Reference proteome</keyword>